<dbReference type="Gene3D" id="3.40.630.30">
    <property type="match status" value="1"/>
</dbReference>
<evidence type="ECO:0000313" key="3">
    <source>
        <dbReference type="Proteomes" id="UP000246661"/>
    </source>
</evidence>
<accession>A0A317QNT3</accession>
<sequence length="370" mass="38937">MSVLVHLCTPADWRMALSAGALPPAGAPFVHLSSPDQVSLPARRLFPGRRDLVLLVVDPARLTDPVVEEPGVPGDPAGMRFPHLYGPLPTAAVVAVVPYRPPVPPVLPAPGDALGRALAHQLSLRTRRAPEVRDVPGGVAVLDGRFPHSRDDNRLLLDGPVDAGTVARAAAGVVDGQDLPATLRWAGAGAVAAELAAAGWEADELLVMARPPHPPLPGAERAEVVAQSEVHALWEAGWRSGLAGLPDLDEVVRQLVGREHRNDAVVAVSDVAAREDGRVVAAGQLRVDGATAVVESVMTEPAARGRGHADAVLARLVELAADAGCDLLVLEADARDWPRHWYARRGFRTVGSTWEVLRAQSGGATQDSSR</sequence>
<feature type="domain" description="N-acetyltransferase" evidence="1">
    <location>
        <begin position="228"/>
        <end position="370"/>
    </location>
</feature>
<gene>
    <name evidence="2" type="ORF">JD79_02439</name>
</gene>
<evidence type="ECO:0000259" key="1">
    <source>
        <dbReference type="PROSITE" id="PS51186"/>
    </source>
</evidence>
<dbReference type="Gene3D" id="3.20.170.20">
    <property type="entry name" value="Protein of unknown function DUF952"/>
    <property type="match status" value="1"/>
</dbReference>
<comment type="caution">
    <text evidence="2">The sequence shown here is derived from an EMBL/GenBank/DDBJ whole genome shotgun (WGS) entry which is preliminary data.</text>
</comment>
<proteinExistence type="predicted"/>
<dbReference type="Pfam" id="PF00583">
    <property type="entry name" value="Acetyltransf_1"/>
    <property type="match status" value="1"/>
</dbReference>
<protein>
    <submittedName>
        <fullName evidence="2">Uncharacterized protein (DUF952 family)</fullName>
    </submittedName>
</protein>
<reference evidence="3" key="1">
    <citation type="submission" date="2018-05" db="EMBL/GenBank/DDBJ databases">
        <authorList>
            <person name="Klenk H.-P."/>
            <person name="Huntemann M."/>
            <person name="Clum A."/>
            <person name="Pillay M."/>
            <person name="Palaniappan K."/>
            <person name="Varghese N."/>
            <person name="Mikhailova N."/>
            <person name="Stamatis D."/>
            <person name="Reddy T."/>
            <person name="Daum C."/>
            <person name="Shapiro N."/>
            <person name="Ivanova N."/>
            <person name="Kyrpides N."/>
            <person name="Woyke T."/>
        </authorList>
    </citation>
    <scope>NUCLEOTIDE SEQUENCE [LARGE SCALE GENOMIC DNA]</scope>
    <source>
        <strain evidence="3">DSM 45417</strain>
    </source>
</reference>
<dbReference type="SUPFAM" id="SSF56399">
    <property type="entry name" value="ADP-ribosylation"/>
    <property type="match status" value="1"/>
</dbReference>
<dbReference type="PROSITE" id="PS51186">
    <property type="entry name" value="GNAT"/>
    <property type="match status" value="1"/>
</dbReference>
<dbReference type="InterPro" id="IPR016181">
    <property type="entry name" value="Acyl_CoA_acyltransferase"/>
</dbReference>
<dbReference type="Proteomes" id="UP000246661">
    <property type="component" value="Unassembled WGS sequence"/>
</dbReference>
<evidence type="ECO:0000313" key="2">
    <source>
        <dbReference type="EMBL" id="PWW23270.1"/>
    </source>
</evidence>
<name>A0A317QNT3_9ACTN</name>
<dbReference type="AlphaFoldDB" id="A0A317QNT3"/>
<dbReference type="SUPFAM" id="SSF55729">
    <property type="entry name" value="Acyl-CoA N-acyltransferases (Nat)"/>
    <property type="match status" value="1"/>
</dbReference>
<keyword evidence="3" id="KW-1185">Reference proteome</keyword>
<organism evidence="2 3">
    <name type="scientific">Geodermatophilus normandii</name>
    <dbReference type="NCBI Taxonomy" id="1137989"/>
    <lineage>
        <taxon>Bacteria</taxon>
        <taxon>Bacillati</taxon>
        <taxon>Actinomycetota</taxon>
        <taxon>Actinomycetes</taxon>
        <taxon>Geodermatophilales</taxon>
        <taxon>Geodermatophilaceae</taxon>
        <taxon>Geodermatophilus</taxon>
    </lineage>
</organism>
<dbReference type="Pfam" id="PF06108">
    <property type="entry name" value="DUF952"/>
    <property type="match status" value="1"/>
</dbReference>
<dbReference type="CDD" id="cd04301">
    <property type="entry name" value="NAT_SF"/>
    <property type="match status" value="1"/>
</dbReference>
<dbReference type="EMBL" id="QGTX01000001">
    <property type="protein sequence ID" value="PWW23270.1"/>
    <property type="molecule type" value="Genomic_DNA"/>
</dbReference>
<dbReference type="GO" id="GO:0016747">
    <property type="term" value="F:acyltransferase activity, transferring groups other than amino-acyl groups"/>
    <property type="evidence" value="ECO:0007669"/>
    <property type="project" value="InterPro"/>
</dbReference>
<dbReference type="InterPro" id="IPR000182">
    <property type="entry name" value="GNAT_dom"/>
</dbReference>
<dbReference type="InterPro" id="IPR009297">
    <property type="entry name" value="DUF952"/>
</dbReference>
<dbReference type="RefSeq" id="WP_211307945.1">
    <property type="nucleotide sequence ID" value="NZ_QGTX01000001.1"/>
</dbReference>